<name>A0A9W6LAJ6_9BACT</name>
<dbReference type="Gene3D" id="3.40.50.620">
    <property type="entry name" value="HUPs"/>
    <property type="match status" value="1"/>
</dbReference>
<evidence type="ECO:0000313" key="2">
    <source>
        <dbReference type="Proteomes" id="UP001144372"/>
    </source>
</evidence>
<organism evidence="1 2">
    <name type="scientific">Desulforhabdus amnigena</name>
    <dbReference type="NCBI Taxonomy" id="40218"/>
    <lineage>
        <taxon>Bacteria</taxon>
        <taxon>Pseudomonadati</taxon>
        <taxon>Thermodesulfobacteriota</taxon>
        <taxon>Syntrophobacteria</taxon>
        <taxon>Syntrophobacterales</taxon>
        <taxon>Syntrophobacteraceae</taxon>
        <taxon>Desulforhabdus</taxon>
    </lineage>
</organism>
<gene>
    <name evidence="1" type="ORF">DAMNIGENAA_37170</name>
</gene>
<evidence type="ECO:0008006" key="3">
    <source>
        <dbReference type="Google" id="ProtNLM"/>
    </source>
</evidence>
<dbReference type="Proteomes" id="UP001144372">
    <property type="component" value="Unassembled WGS sequence"/>
</dbReference>
<dbReference type="SUPFAM" id="SSF52402">
    <property type="entry name" value="Adenine nucleotide alpha hydrolases-like"/>
    <property type="match status" value="1"/>
</dbReference>
<comment type="caution">
    <text evidence="1">The sequence shown here is derived from an EMBL/GenBank/DDBJ whole genome shotgun (WGS) entry which is preliminary data.</text>
</comment>
<accession>A0A9W6LAJ6</accession>
<dbReference type="InterPro" id="IPR014729">
    <property type="entry name" value="Rossmann-like_a/b/a_fold"/>
</dbReference>
<sequence>MKDLFILMPISDVSKTRAIIDTMSNLPLCRDNVYITLLHIFRKAPAEEELMGKKCTEEEIYKCMNMLEQAKNKLVESGFKSDHIELKLTTDFYPTVTEGIIDQFNKSEKKFDLVMIRRRKMSKAEEFLVGDVSVKLIRALEGTAVLVLKPS</sequence>
<protein>
    <recommendedName>
        <fullName evidence="3">Universal stress protein</fullName>
    </recommendedName>
</protein>
<dbReference type="AlphaFoldDB" id="A0A9W6LAJ6"/>
<dbReference type="EMBL" id="BSDR01000001">
    <property type="protein sequence ID" value="GLI36284.1"/>
    <property type="molecule type" value="Genomic_DNA"/>
</dbReference>
<dbReference type="RefSeq" id="WP_281796576.1">
    <property type="nucleotide sequence ID" value="NZ_BSDR01000001.1"/>
</dbReference>
<evidence type="ECO:0000313" key="1">
    <source>
        <dbReference type="EMBL" id="GLI36284.1"/>
    </source>
</evidence>
<keyword evidence="2" id="KW-1185">Reference proteome</keyword>
<reference evidence="1" key="1">
    <citation type="submission" date="2022-12" db="EMBL/GenBank/DDBJ databases">
        <title>Reference genome sequencing for broad-spectrum identification of bacterial and archaeal isolates by mass spectrometry.</title>
        <authorList>
            <person name="Sekiguchi Y."/>
            <person name="Tourlousse D.M."/>
        </authorList>
    </citation>
    <scope>NUCLEOTIDE SEQUENCE</scope>
    <source>
        <strain evidence="1">ASRB1</strain>
    </source>
</reference>
<proteinExistence type="predicted"/>